<comment type="similarity">
    <text evidence="2">Belongs to the bacterial phospholipase C family.</text>
</comment>
<keyword evidence="4" id="KW-0964">Secreted</keyword>
<dbReference type="Gene3D" id="3.40.720.10">
    <property type="entry name" value="Alkaline Phosphatase, subunit A"/>
    <property type="match status" value="2"/>
</dbReference>
<dbReference type="InterPro" id="IPR017850">
    <property type="entry name" value="Alkaline_phosphatase_core_sf"/>
</dbReference>
<name>A0A3N0DV89_9ACTN</name>
<evidence type="ECO:0000256" key="8">
    <source>
        <dbReference type="SAM" id="MobiDB-lite"/>
    </source>
</evidence>
<dbReference type="EC" id="3.1.4.3" evidence="3"/>
<dbReference type="AlphaFoldDB" id="A0A3N0DV89"/>
<dbReference type="Pfam" id="PF04185">
    <property type="entry name" value="Phosphoesterase"/>
    <property type="match status" value="1"/>
</dbReference>
<dbReference type="PANTHER" id="PTHR31956">
    <property type="entry name" value="NON-SPECIFIC PHOSPHOLIPASE C4-RELATED"/>
    <property type="match status" value="1"/>
</dbReference>
<evidence type="ECO:0000313" key="9">
    <source>
        <dbReference type="EMBL" id="RNL79323.1"/>
    </source>
</evidence>
<evidence type="ECO:0000256" key="5">
    <source>
        <dbReference type="ARBA" id="ARBA00022801"/>
    </source>
</evidence>
<reference evidence="9 10" key="1">
    <citation type="submission" date="2018-11" db="EMBL/GenBank/DDBJ databases">
        <authorList>
            <person name="Li F."/>
        </authorList>
    </citation>
    <scope>NUCLEOTIDE SEQUENCE [LARGE SCALE GENOMIC DNA]</scope>
    <source>
        <strain evidence="9 10">KIS18-7</strain>
    </source>
</reference>
<accession>A0A3N0DV89</accession>
<comment type="catalytic activity">
    <reaction evidence="7">
        <text>a 1,2-diacyl-sn-glycero-3-phosphocholine + H2O = phosphocholine + a 1,2-diacyl-sn-glycerol + H(+)</text>
        <dbReference type="Rhea" id="RHEA:10604"/>
        <dbReference type="ChEBI" id="CHEBI:15377"/>
        <dbReference type="ChEBI" id="CHEBI:15378"/>
        <dbReference type="ChEBI" id="CHEBI:17815"/>
        <dbReference type="ChEBI" id="CHEBI:57643"/>
        <dbReference type="ChEBI" id="CHEBI:295975"/>
        <dbReference type="EC" id="3.1.4.3"/>
    </reaction>
    <physiologicalReaction direction="left-to-right" evidence="7">
        <dbReference type="Rhea" id="RHEA:10605"/>
    </physiologicalReaction>
</comment>
<evidence type="ECO:0000256" key="7">
    <source>
        <dbReference type="ARBA" id="ARBA00048421"/>
    </source>
</evidence>
<dbReference type="InterPro" id="IPR007312">
    <property type="entry name" value="Phosphoesterase"/>
</dbReference>
<evidence type="ECO:0000256" key="2">
    <source>
        <dbReference type="ARBA" id="ARBA00009717"/>
    </source>
</evidence>
<organism evidence="9 10">
    <name type="scientific">Nocardioides marmorisolisilvae</name>
    <dbReference type="NCBI Taxonomy" id="1542737"/>
    <lineage>
        <taxon>Bacteria</taxon>
        <taxon>Bacillati</taxon>
        <taxon>Actinomycetota</taxon>
        <taxon>Actinomycetes</taxon>
        <taxon>Propionibacteriales</taxon>
        <taxon>Nocardioidaceae</taxon>
        <taxon>Nocardioides</taxon>
    </lineage>
</organism>
<keyword evidence="5" id="KW-0378">Hydrolase</keyword>
<keyword evidence="4" id="KW-0134">Cell wall</keyword>
<proteinExistence type="inferred from homology"/>
<dbReference type="InterPro" id="IPR006311">
    <property type="entry name" value="TAT_signal"/>
</dbReference>
<dbReference type="PROSITE" id="PS51318">
    <property type="entry name" value="TAT"/>
    <property type="match status" value="1"/>
</dbReference>
<evidence type="ECO:0000256" key="3">
    <source>
        <dbReference type="ARBA" id="ARBA00012018"/>
    </source>
</evidence>
<dbReference type="PANTHER" id="PTHR31956:SF1">
    <property type="entry name" value="NON-SPECIFIC PHOSPHOLIPASE C1"/>
    <property type="match status" value="1"/>
</dbReference>
<keyword evidence="6" id="KW-0843">Virulence</keyword>
<dbReference type="CDD" id="cd16014">
    <property type="entry name" value="PLC"/>
    <property type="match status" value="1"/>
</dbReference>
<sequence>MFEGMTRRDVVKLMAGAGSAAALSSLAGPILDRAYAADPCGGSLSDIEHFVFLMQENRSFDHYYGTLSGVRGFNDTAAINAGLFNQKGYNIATKQADPNSYVQPFRLDTTRGATLDGEAINDPDHGWAGAHQCWNGGAMDQWVKSHVATDGLANGPATMGYYTREDIPVHMALADAFTICDHYFCSVLGPTDPNRLYWISGTIDPDGTHGGPLLETPTLVPRNKYSWRTYPENLQDAGVSWKVYTSQQAPIVSGAVLSGMLSAFKNFQNPLSQLYLRGQAPIYPVNFASDVKNNKLPKVSWIIPDLLACEHPALPPAFGAVGILRVLDILTSNPAVWEKTALIISYDENGGFFDHVAPPTAPPGTPGEYVTVNPLSNVKSSAGIRGPIGLGFRVPGLVISPYSRGGLVASETFDHTSQLRLVESRYGVEVPNLTSWRRSVTGDMTSAFNFAAAKDASNPNIQPRQEMGTGQVLIQTHAGLDVIAGTFFASQALTPYPVPPNSMPVVESGPARGVPSGPDGCSPVASQDSTPSAVDGLEDLSIEPVQTRIGKAGEEIRAAVLDKTSPKTKA</sequence>
<dbReference type="FunFam" id="3.40.720.10:FF:000034">
    <property type="entry name" value="Membrane-associated phospholipase C"/>
    <property type="match status" value="1"/>
</dbReference>
<comment type="caution">
    <text evidence="9">The sequence shown here is derived from an EMBL/GenBank/DDBJ whole genome shotgun (WGS) entry which is preliminary data.</text>
</comment>
<dbReference type="EMBL" id="RJSG01000002">
    <property type="protein sequence ID" value="RNL79323.1"/>
    <property type="molecule type" value="Genomic_DNA"/>
</dbReference>
<protein>
    <recommendedName>
        <fullName evidence="3">phospholipase C</fullName>
        <ecNumber evidence="3">3.1.4.3</ecNumber>
    </recommendedName>
</protein>
<evidence type="ECO:0000256" key="1">
    <source>
        <dbReference type="ARBA" id="ARBA00004191"/>
    </source>
</evidence>
<dbReference type="OrthoDB" id="4181857at2"/>
<dbReference type="Proteomes" id="UP000277094">
    <property type="component" value="Unassembled WGS sequence"/>
</dbReference>
<gene>
    <name evidence="9" type="ORF">EFL95_10010</name>
</gene>
<dbReference type="GO" id="GO:0034480">
    <property type="term" value="F:phosphatidylcholine phospholipase C activity"/>
    <property type="evidence" value="ECO:0007669"/>
    <property type="project" value="UniProtKB-EC"/>
</dbReference>
<feature type="region of interest" description="Disordered" evidence="8">
    <location>
        <begin position="507"/>
        <end position="542"/>
    </location>
</feature>
<evidence type="ECO:0000256" key="6">
    <source>
        <dbReference type="ARBA" id="ARBA00023026"/>
    </source>
</evidence>
<evidence type="ECO:0000313" key="10">
    <source>
        <dbReference type="Proteomes" id="UP000277094"/>
    </source>
</evidence>
<keyword evidence="10" id="KW-1185">Reference proteome</keyword>
<comment type="subcellular location">
    <subcellularLocation>
        <location evidence="1">Secreted</location>
        <location evidence="1">Cell wall</location>
    </subcellularLocation>
</comment>
<evidence type="ECO:0000256" key="4">
    <source>
        <dbReference type="ARBA" id="ARBA00022512"/>
    </source>
</evidence>